<protein>
    <submittedName>
        <fullName evidence="1">Uncharacterized protein</fullName>
    </submittedName>
</protein>
<dbReference type="InParanoid" id="K1W5K7"/>
<organism evidence="1 2">
    <name type="scientific">Trichosporon asahii var. asahii (strain CBS 8904)</name>
    <name type="common">Yeast</name>
    <dbReference type="NCBI Taxonomy" id="1220162"/>
    <lineage>
        <taxon>Eukaryota</taxon>
        <taxon>Fungi</taxon>
        <taxon>Dikarya</taxon>
        <taxon>Basidiomycota</taxon>
        <taxon>Agaricomycotina</taxon>
        <taxon>Tremellomycetes</taxon>
        <taxon>Trichosporonales</taxon>
        <taxon>Trichosporonaceae</taxon>
        <taxon>Trichosporon</taxon>
    </lineage>
</organism>
<dbReference type="HOGENOM" id="CLU_1526235_0_0_1"/>
<sequence length="176" mass="19416">MLIPLVCHQSRREKLRPEPVLLVGATPRFTALPQPGPALIHSEPADLEQRWGAHGSPTSTVESVNMTLNFPRARAHLAAPPTLGAPARLASPAILAVNFEEPGSHVDNPIVLDSAPSSRAPSPLQPVDMHQQLARIHQENQQLQAQLAQERHWSAIADRRIQRDSRILRTIRKALK</sequence>
<reference evidence="1 2" key="1">
    <citation type="journal article" date="2012" name="Eukaryot. Cell">
        <title>Genome sequence of the Trichosporon asahii environmental strain CBS 8904.</title>
        <authorList>
            <person name="Yang R.Y."/>
            <person name="Li H.T."/>
            <person name="Zhu H."/>
            <person name="Zhou G.P."/>
            <person name="Wang M."/>
            <person name="Wang L."/>
        </authorList>
    </citation>
    <scope>NUCLEOTIDE SEQUENCE [LARGE SCALE GENOMIC DNA]</scope>
    <source>
        <strain evidence="1 2">CBS 8904</strain>
    </source>
</reference>
<evidence type="ECO:0000313" key="2">
    <source>
        <dbReference type="Proteomes" id="UP000006757"/>
    </source>
</evidence>
<gene>
    <name evidence="1" type="ORF">A1Q2_01505</name>
</gene>
<keyword evidence="2" id="KW-1185">Reference proteome</keyword>
<dbReference type="Proteomes" id="UP000006757">
    <property type="component" value="Unassembled WGS sequence"/>
</dbReference>
<comment type="caution">
    <text evidence="1">The sequence shown here is derived from an EMBL/GenBank/DDBJ whole genome shotgun (WGS) entry which is preliminary data.</text>
</comment>
<name>K1W5K7_TRIAC</name>
<proteinExistence type="predicted"/>
<dbReference type="AlphaFoldDB" id="K1W5K7"/>
<evidence type="ECO:0000313" key="1">
    <source>
        <dbReference type="EMBL" id="EKD04208.1"/>
    </source>
</evidence>
<dbReference type="EMBL" id="AMBO01000231">
    <property type="protein sequence ID" value="EKD04208.1"/>
    <property type="molecule type" value="Genomic_DNA"/>
</dbReference>
<accession>K1W5K7</accession>